<dbReference type="Proteomes" id="UP001244341">
    <property type="component" value="Chromosome 3b"/>
</dbReference>
<feature type="region of interest" description="Disordered" evidence="5">
    <location>
        <begin position="123"/>
        <end position="172"/>
    </location>
</feature>
<reference evidence="8 9" key="1">
    <citation type="submission" date="2023-05" db="EMBL/GenBank/DDBJ databases">
        <title>A 100% complete, gapless, phased diploid assembly of the Scenedesmus obliquus UTEX 3031 genome.</title>
        <authorList>
            <person name="Biondi T.C."/>
            <person name="Hanschen E.R."/>
            <person name="Kwon T."/>
            <person name="Eng W."/>
            <person name="Kruse C.P.S."/>
            <person name="Koehler S.I."/>
            <person name="Kunde Y."/>
            <person name="Gleasner C.D."/>
            <person name="You Mak K.T."/>
            <person name="Polle J."/>
            <person name="Hovde B.T."/>
            <person name="Starkenburg S.R."/>
        </authorList>
    </citation>
    <scope>NUCLEOTIDE SEQUENCE [LARGE SCALE GENOMIC DNA]</scope>
    <source>
        <strain evidence="8 9">DOE0152z</strain>
    </source>
</reference>
<keyword evidence="4" id="KW-0012">Acyltransferase</keyword>
<feature type="compositionally biased region" description="Low complexity" evidence="5">
    <location>
        <begin position="149"/>
        <end position="165"/>
    </location>
</feature>
<dbReference type="Pfam" id="PF04376">
    <property type="entry name" value="ATE_N"/>
    <property type="match status" value="1"/>
</dbReference>
<organism evidence="8 9">
    <name type="scientific">Tetradesmus obliquus</name>
    <name type="common">Green alga</name>
    <name type="synonym">Acutodesmus obliquus</name>
    <dbReference type="NCBI Taxonomy" id="3088"/>
    <lineage>
        <taxon>Eukaryota</taxon>
        <taxon>Viridiplantae</taxon>
        <taxon>Chlorophyta</taxon>
        <taxon>core chlorophytes</taxon>
        <taxon>Chlorophyceae</taxon>
        <taxon>CS clade</taxon>
        <taxon>Sphaeropleales</taxon>
        <taxon>Scenedesmaceae</taxon>
        <taxon>Tetradesmus</taxon>
    </lineage>
</organism>
<dbReference type="InterPro" id="IPR007472">
    <property type="entry name" value="N-end_Aminoacyl_Trfase_C"/>
</dbReference>
<dbReference type="PANTHER" id="PTHR21367">
    <property type="entry name" value="ARGININE-TRNA-PROTEIN TRANSFERASE 1"/>
    <property type="match status" value="1"/>
</dbReference>
<keyword evidence="3" id="KW-0808">Transferase</keyword>
<feature type="compositionally biased region" description="Low complexity" evidence="5">
    <location>
        <begin position="123"/>
        <end position="138"/>
    </location>
</feature>
<dbReference type="InterPro" id="IPR030700">
    <property type="entry name" value="N-end_Aminoacyl_Trfase"/>
</dbReference>
<evidence type="ECO:0000259" key="7">
    <source>
        <dbReference type="Pfam" id="PF04377"/>
    </source>
</evidence>
<evidence type="ECO:0000256" key="3">
    <source>
        <dbReference type="ARBA" id="ARBA00022679"/>
    </source>
</evidence>
<dbReference type="InterPro" id="IPR007471">
    <property type="entry name" value="N-end_Aminoacyl_Trfase_N"/>
</dbReference>
<keyword evidence="9" id="KW-1185">Reference proteome</keyword>
<evidence type="ECO:0000256" key="5">
    <source>
        <dbReference type="SAM" id="MobiDB-lite"/>
    </source>
</evidence>
<evidence type="ECO:0000256" key="2">
    <source>
        <dbReference type="ARBA" id="ARBA00012025"/>
    </source>
</evidence>
<evidence type="ECO:0000256" key="4">
    <source>
        <dbReference type="ARBA" id="ARBA00023315"/>
    </source>
</evidence>
<comment type="similarity">
    <text evidence="1">Belongs to the R-transferase family.</text>
</comment>
<feature type="domain" description="N-end rule aminoacyl transferase C-terminal" evidence="7">
    <location>
        <begin position="181"/>
        <end position="347"/>
    </location>
</feature>
<dbReference type="EC" id="2.3.2.8" evidence="2"/>
<dbReference type="PANTHER" id="PTHR21367:SF1">
    <property type="entry name" value="ARGINYL-TRNA--PROTEIN TRANSFERASE 1"/>
    <property type="match status" value="1"/>
</dbReference>
<dbReference type="InterPro" id="IPR016181">
    <property type="entry name" value="Acyl_CoA_acyltransferase"/>
</dbReference>
<protein>
    <recommendedName>
        <fullName evidence="2">arginyltransferase</fullName>
        <ecNumber evidence="2">2.3.2.8</ecNumber>
    </recommendedName>
</protein>
<proteinExistence type="inferred from homology"/>
<gene>
    <name evidence="8" type="ORF">OEZ85_011863</name>
</gene>
<evidence type="ECO:0000259" key="6">
    <source>
        <dbReference type="Pfam" id="PF04376"/>
    </source>
</evidence>
<sequence>MQQQQGGRGFSLIQDSGAYTSSCGYCDGYGSATHGMHAYRLTVYDYQELLDQGWRRSGKFLYKPDNKETCCRQYTIRLDVTQNQPSKAHKRLLRRWEQFLAGQLQHGVSDAEGDLHMADAAQQLQQQAGNSSSGSSQRGPKRTRQGNNAVSSATAADDVAGAASDKQQQQQPGIAAEFIQEEFDLYCKYQMQQHNDSPAELTPSRYRNFLVDTPLIPVPPPAAAAAAAAPPPAAAAAGAADGAAAAAAVPACGYGSFHQQYRLDGKLVAVGVVDVLPRCLSSKYFFWDPDYAWLSLGRYGALREIDWVAQAHAAGASELRYYYLGYYIHTCPKMAYKAEYAPSELLCPQRQVWVGLDATVRAALDAAPYVVLSDLPGVRLAPNLSVPRQLPAAAEAPATAAAQDAAAAAAGVGMPQHLGLQAQLAARQRQRLDAQLLLLLKQPVRWGALRESGMLDGEQVGELEERLAAWLAVVGETAAHLLYATPSDLLSVA</sequence>
<dbReference type="Pfam" id="PF04377">
    <property type="entry name" value="ATE_C"/>
    <property type="match status" value="1"/>
</dbReference>
<evidence type="ECO:0000313" key="8">
    <source>
        <dbReference type="EMBL" id="WIA11769.1"/>
    </source>
</evidence>
<name>A0ABY8TRN3_TETOB</name>
<dbReference type="SUPFAM" id="SSF55729">
    <property type="entry name" value="Acyl-CoA N-acyltransferases (Nat)"/>
    <property type="match status" value="1"/>
</dbReference>
<evidence type="ECO:0000256" key="1">
    <source>
        <dbReference type="ARBA" id="ARBA00009991"/>
    </source>
</evidence>
<feature type="domain" description="N-end aminoacyl transferase N-terminal" evidence="6">
    <location>
        <begin position="21"/>
        <end position="91"/>
    </location>
</feature>
<evidence type="ECO:0000313" key="9">
    <source>
        <dbReference type="Proteomes" id="UP001244341"/>
    </source>
</evidence>
<accession>A0ABY8TRN3</accession>
<dbReference type="EMBL" id="CP126210">
    <property type="protein sequence ID" value="WIA11769.1"/>
    <property type="molecule type" value="Genomic_DNA"/>
</dbReference>